<evidence type="ECO:0000256" key="1">
    <source>
        <dbReference type="SAM" id="Phobius"/>
    </source>
</evidence>
<dbReference type="RefSeq" id="WP_120750856.1">
    <property type="nucleotide sequence ID" value="NZ_RBAH01000029.1"/>
</dbReference>
<gene>
    <name evidence="2" type="ORF">D7M11_29450</name>
</gene>
<evidence type="ECO:0000313" key="2">
    <source>
        <dbReference type="EMBL" id="RKN71222.1"/>
    </source>
</evidence>
<protein>
    <submittedName>
        <fullName evidence="2">Uncharacterized protein</fullName>
    </submittedName>
</protein>
<accession>A0A3B0BEZ4</accession>
<organism evidence="2 3">
    <name type="scientific">Paenibacillus ginsengarvi</name>
    <dbReference type="NCBI Taxonomy" id="400777"/>
    <lineage>
        <taxon>Bacteria</taxon>
        <taxon>Bacillati</taxon>
        <taxon>Bacillota</taxon>
        <taxon>Bacilli</taxon>
        <taxon>Bacillales</taxon>
        <taxon>Paenibacillaceae</taxon>
        <taxon>Paenibacillus</taxon>
    </lineage>
</organism>
<feature type="transmembrane region" description="Helical" evidence="1">
    <location>
        <begin position="6"/>
        <end position="25"/>
    </location>
</feature>
<sequence length="83" mass="8918">MAVATIALFGLLIFYAIAFVAVLTIVRKKFGIKYALMVIGIALLAGLIYSVWIGNWLLAATMVLLGVGIRKHASRLAALAKRS</sequence>
<comment type="caution">
    <text evidence="2">The sequence shown here is derived from an EMBL/GenBank/DDBJ whole genome shotgun (WGS) entry which is preliminary data.</text>
</comment>
<keyword evidence="1" id="KW-1133">Transmembrane helix</keyword>
<name>A0A3B0BEZ4_9BACL</name>
<proteinExistence type="predicted"/>
<keyword evidence="3" id="KW-1185">Reference proteome</keyword>
<keyword evidence="1" id="KW-0812">Transmembrane</keyword>
<feature type="transmembrane region" description="Helical" evidence="1">
    <location>
        <begin position="32"/>
        <end position="50"/>
    </location>
</feature>
<evidence type="ECO:0000313" key="3">
    <source>
        <dbReference type="Proteomes" id="UP000282311"/>
    </source>
</evidence>
<dbReference type="Proteomes" id="UP000282311">
    <property type="component" value="Unassembled WGS sequence"/>
</dbReference>
<dbReference type="AlphaFoldDB" id="A0A3B0BEZ4"/>
<reference evidence="2 3" key="1">
    <citation type="journal article" date="2007" name="Int. J. Syst. Evol. Microbiol.">
        <title>Paenibacillus ginsengarvi sp. nov., isolated from soil from ginseng cultivation.</title>
        <authorList>
            <person name="Yoon M.H."/>
            <person name="Ten L.N."/>
            <person name="Im W.T."/>
        </authorList>
    </citation>
    <scope>NUCLEOTIDE SEQUENCE [LARGE SCALE GENOMIC DNA]</scope>
    <source>
        <strain evidence="2 3">KCTC 13059</strain>
    </source>
</reference>
<keyword evidence="1" id="KW-0472">Membrane</keyword>
<dbReference type="EMBL" id="RBAH01000029">
    <property type="protein sequence ID" value="RKN71222.1"/>
    <property type="molecule type" value="Genomic_DNA"/>
</dbReference>